<dbReference type="eggNOG" id="arCOG13632">
    <property type="taxonomic scope" value="Archaea"/>
</dbReference>
<name>E1RJC9_METP4</name>
<dbReference type="HOGENOM" id="CLU_699448_0_0_2"/>
<protein>
    <submittedName>
        <fullName evidence="1">Uncharacterized protein</fullName>
    </submittedName>
</protein>
<evidence type="ECO:0000313" key="1">
    <source>
        <dbReference type="EMBL" id="ADN35647.1"/>
    </source>
</evidence>
<dbReference type="Gene3D" id="2.60.120.700">
    <property type="entry name" value="Peptidase G1"/>
    <property type="match status" value="1"/>
</dbReference>
<gene>
    <name evidence="1" type="ordered locus">Mpet_0878</name>
</gene>
<organism evidence="1 2">
    <name type="scientific">Methanolacinia petrolearia (strain DSM 11571 / OCM 486 / SEBR 4847)</name>
    <name type="common">Methanoplanus petrolearius</name>
    <dbReference type="NCBI Taxonomy" id="679926"/>
    <lineage>
        <taxon>Archaea</taxon>
        <taxon>Methanobacteriati</taxon>
        <taxon>Methanobacteriota</taxon>
        <taxon>Stenosarchaea group</taxon>
        <taxon>Methanomicrobia</taxon>
        <taxon>Methanomicrobiales</taxon>
        <taxon>Methanomicrobiaceae</taxon>
        <taxon>Methanolacinia</taxon>
    </lineage>
</organism>
<sequence length="369" mass="40549" precursor="true">MKMKKTMRALGLLMIVALAGTMFVSVVSAESTEFAKDFVTPSLDLESSVQLKEVNLPLSPISDESVLSISPGSIIYHTDDGLTKVFDQEGKALFYANDKDSAMIPTSAGVIKPATFIHLVPTESHSYHKGNQTFVTDEKGNLILTIINEKAIERSGTEIQSNSRSNEWIEWAEDASISSLTQFDAYWYVPDHPPSSESLEVIYLFNGISPYGGGPGIVQPVLEWNRPDTGTYWTAAAWGATPLGEDDIGSRIQVSEGDLLKGRLYWSDTYDQWYVQLSDLTTGTSSTVWTNVVSGHTNLEAYVTLEGYYFDDNTDVPGDTEFYNMVFKNGGSTVTMSFSEYYGSMAQQLLSGLDVNIISGTDVELKTAN</sequence>
<reference evidence="1 2" key="1">
    <citation type="journal article" date="2010" name="Stand. Genomic Sci.">
        <title>Complete genome sequence of Methanoplanus petrolearius type strain (SEBR 4847).</title>
        <authorList>
            <person name="Brambilla E."/>
            <person name="Djao O.D."/>
            <person name="Daligault H."/>
            <person name="Lapidus A."/>
            <person name="Lucas S."/>
            <person name="Hammon N."/>
            <person name="Nolan M."/>
            <person name="Tice H."/>
            <person name="Cheng J.F."/>
            <person name="Han C."/>
            <person name="Tapia R."/>
            <person name="Goodwin L."/>
            <person name="Pitluck S."/>
            <person name="Liolios K."/>
            <person name="Ivanova N."/>
            <person name="Mavromatis K."/>
            <person name="Mikhailova N."/>
            <person name="Pati A."/>
            <person name="Chen A."/>
            <person name="Palaniappan K."/>
            <person name="Land M."/>
            <person name="Hauser L."/>
            <person name="Chang Y.J."/>
            <person name="Jeffries C.D."/>
            <person name="Rohde M."/>
            <person name="Spring S."/>
            <person name="Sikorski J."/>
            <person name="Goker M."/>
            <person name="Woyke T."/>
            <person name="Bristow J."/>
            <person name="Eisen J.A."/>
            <person name="Markowitz V."/>
            <person name="Hugenholtz P."/>
            <person name="Kyrpides N.C."/>
            <person name="Klenk H.P."/>
        </authorList>
    </citation>
    <scope>NUCLEOTIDE SEQUENCE [LARGE SCALE GENOMIC DNA]</scope>
    <source>
        <strain evidence="2">DSM 11571 / OCM 486 / SEBR 4847</strain>
    </source>
</reference>
<keyword evidence="2" id="KW-1185">Reference proteome</keyword>
<dbReference type="AlphaFoldDB" id="E1RJC9"/>
<dbReference type="STRING" id="679926.Mpet_0878"/>
<dbReference type="Proteomes" id="UP000006565">
    <property type="component" value="Chromosome"/>
</dbReference>
<proteinExistence type="predicted"/>
<dbReference type="EMBL" id="CP002117">
    <property type="protein sequence ID" value="ADN35647.1"/>
    <property type="molecule type" value="Genomic_DNA"/>
</dbReference>
<accession>E1RJC9</accession>
<dbReference type="InterPro" id="IPR038656">
    <property type="entry name" value="Peptidase_G1_sf"/>
</dbReference>
<dbReference type="KEGG" id="mpi:Mpet_0878"/>
<evidence type="ECO:0000313" key="2">
    <source>
        <dbReference type="Proteomes" id="UP000006565"/>
    </source>
</evidence>